<reference evidence="5" key="1">
    <citation type="submission" date="2016-10" db="EMBL/GenBank/DDBJ databases">
        <authorList>
            <person name="Varghese N."/>
            <person name="Submissions S."/>
        </authorList>
    </citation>
    <scope>NUCLEOTIDE SEQUENCE [LARGE SCALE GENOMIC DNA]</scope>
    <source>
        <strain evidence="5">CGMCC 1.9227</strain>
    </source>
</reference>
<dbReference type="Proteomes" id="UP000198596">
    <property type="component" value="Unassembled WGS sequence"/>
</dbReference>
<dbReference type="STRING" id="935223.SAMN04488131_11216"/>
<dbReference type="PANTHER" id="PTHR35149">
    <property type="entry name" value="SLL5132 PROTEIN"/>
    <property type="match status" value="1"/>
</dbReference>
<proteinExistence type="predicted"/>
<sequence length="835" mass="97955">MKANELPIITFLQAVNVQFVIPVYQRNYDWKNAECKELLNDIISVETEDRGTHFIGSIVFVHEGTYSTSEVKELVIIDGQQRLTTINILYVALYRFAKENSKPQDADRLYNMFLTNQYVQNESSKLKLKQTDTNSLAFKAIILGTQNEFSTFSNVIENYNYFRSAINDENFDLILRGLNRLIFVEISLERDKDDPQRIFESLNSTGLDLSQSDLIRNFILMDLPPKDQNRIFETIWNPIEENAKDIVKQNSLVSEFIRDYLTLRKKKIPNKNKVYAEFKSLYSNKKEEAYHQELENIKSLSVHYKKLVNPSTVSDVKIRKELEYINRLEINVAYPFLLQVFEDAENGLLSKEDLIKILRLIQSYAWRRFVVGLPTNALNKIFMSLYAEVDTEEYYDSIAKVLLKKKGSAKFPTNEDLKTALKDKDLYNTQPKNRNYLFEMLENYNNKEYVNTNNEQITIEHIFPRNPNNDWSTDLSSDEYFSFKEKHLNTIGNLTLSGNNGALSNKSFLHKKEMNKEGNEQGYNYSRLWLNTYLKSIDVWTTSEYEERQNLIYDRFLKIWEYPNLVIEENDESEEQNIFDAESPKNKKLDYFIFENTKIEEDTVSQMYVYVIRSLYEKNSQLLINNKDVFKISRNTSDFRSPQEVINGWFVEANMDSYNKFSCLKRLLTLFEMEEELSIKYASGKDNEAEPNRFNVRKKYWQQLLPLVENTSLFANVNPSKDHWLSTGAGTAGVSYTFVITKSFVRIELTISTSSKETNKIYFKKLLKNKEAIEQTFGGDLVWEELPESKMSRIKIEEQGVNLFSESDWETMNEFMVSNLPQFEKALSPFIKNLK</sequence>
<name>A0A1I2H106_9FLAO</name>
<feature type="domain" description="DUF4268" evidence="3">
    <location>
        <begin position="696"/>
        <end position="829"/>
    </location>
</feature>
<evidence type="ECO:0000259" key="2">
    <source>
        <dbReference type="Pfam" id="PF07510"/>
    </source>
</evidence>
<dbReference type="InterPro" id="IPR025364">
    <property type="entry name" value="DUF4268"/>
</dbReference>
<organism evidence="4 5">
    <name type="scientific">Flavobacterium xueshanense</name>
    <dbReference type="NCBI Taxonomy" id="935223"/>
    <lineage>
        <taxon>Bacteria</taxon>
        <taxon>Pseudomonadati</taxon>
        <taxon>Bacteroidota</taxon>
        <taxon>Flavobacteriia</taxon>
        <taxon>Flavobacteriales</taxon>
        <taxon>Flavobacteriaceae</taxon>
        <taxon>Flavobacterium</taxon>
    </lineage>
</organism>
<gene>
    <name evidence="4" type="ORF">SAMN04488131_11216</name>
</gene>
<dbReference type="Pfam" id="PF14088">
    <property type="entry name" value="DUF4268"/>
    <property type="match status" value="1"/>
</dbReference>
<dbReference type="AlphaFoldDB" id="A0A1I2H106"/>
<dbReference type="Pfam" id="PF07510">
    <property type="entry name" value="GmrSD_C"/>
    <property type="match status" value="1"/>
</dbReference>
<evidence type="ECO:0000313" key="5">
    <source>
        <dbReference type="Proteomes" id="UP000198596"/>
    </source>
</evidence>
<accession>A0A1I2H106</accession>
<dbReference type="RefSeq" id="WP_091206400.1">
    <property type="nucleotide sequence ID" value="NZ_FONQ01000012.1"/>
</dbReference>
<evidence type="ECO:0000259" key="1">
    <source>
        <dbReference type="Pfam" id="PF03235"/>
    </source>
</evidence>
<dbReference type="Pfam" id="PF03235">
    <property type="entry name" value="GmrSD_N"/>
    <property type="match status" value="1"/>
</dbReference>
<feature type="domain" description="GmrSD restriction endonucleases C-terminal" evidence="2">
    <location>
        <begin position="412"/>
        <end position="552"/>
    </location>
</feature>
<dbReference type="InterPro" id="IPR004919">
    <property type="entry name" value="GmrSD_N"/>
</dbReference>
<dbReference type="PANTHER" id="PTHR35149:SF2">
    <property type="entry name" value="DUF262 DOMAIN-CONTAINING PROTEIN"/>
    <property type="match status" value="1"/>
</dbReference>
<evidence type="ECO:0000313" key="4">
    <source>
        <dbReference type="EMBL" id="SFF22969.1"/>
    </source>
</evidence>
<dbReference type="EMBL" id="FONQ01000012">
    <property type="protein sequence ID" value="SFF22969.1"/>
    <property type="molecule type" value="Genomic_DNA"/>
</dbReference>
<protein>
    <submittedName>
        <fullName evidence="4">Uncharacterized conserved protein, contains ParB-like and HNH nuclease domains</fullName>
    </submittedName>
</protein>
<keyword evidence="5" id="KW-1185">Reference proteome</keyword>
<feature type="domain" description="GmrSD restriction endonucleases N-terminal" evidence="1">
    <location>
        <begin position="11"/>
        <end position="219"/>
    </location>
</feature>
<dbReference type="OrthoDB" id="9798761at2"/>
<dbReference type="InterPro" id="IPR011089">
    <property type="entry name" value="GmrSD_C"/>
</dbReference>
<evidence type="ECO:0000259" key="3">
    <source>
        <dbReference type="Pfam" id="PF14088"/>
    </source>
</evidence>